<comment type="caution">
    <text evidence="1">The sequence shown here is derived from an EMBL/GenBank/DDBJ whole genome shotgun (WGS) entry which is preliminary data.</text>
</comment>
<name>A0A839RR26_9ACTN</name>
<evidence type="ECO:0000313" key="1">
    <source>
        <dbReference type="EMBL" id="MBB3038980.1"/>
    </source>
</evidence>
<dbReference type="Proteomes" id="UP000567922">
    <property type="component" value="Unassembled WGS sequence"/>
</dbReference>
<keyword evidence="2" id="KW-1185">Reference proteome</keyword>
<protein>
    <submittedName>
        <fullName evidence="1">Uncharacterized protein</fullName>
    </submittedName>
</protein>
<dbReference type="RefSeq" id="WP_157094941.1">
    <property type="nucleotide sequence ID" value="NZ_BDDI01000004.1"/>
</dbReference>
<dbReference type="EMBL" id="JACHWS010000003">
    <property type="protein sequence ID" value="MBB3038980.1"/>
    <property type="molecule type" value="Genomic_DNA"/>
</dbReference>
<accession>A0A839RR26</accession>
<gene>
    <name evidence="1" type="ORF">FHU29_003449</name>
</gene>
<sequence length="53" mass="5968">MKRLPRRLHWTVHPAHQRGVLLRIGETAYVLTAGEAHALADRLNDVLEGTETP</sequence>
<proteinExistence type="predicted"/>
<dbReference type="AlphaFoldDB" id="A0A839RR26"/>
<reference evidence="1 2" key="1">
    <citation type="submission" date="2020-08" db="EMBL/GenBank/DDBJ databases">
        <title>Sequencing the genomes of 1000 actinobacteria strains.</title>
        <authorList>
            <person name="Klenk H.-P."/>
        </authorList>
    </citation>
    <scope>NUCLEOTIDE SEQUENCE [LARGE SCALE GENOMIC DNA]</scope>
    <source>
        <strain evidence="1 2">DSM 45258</strain>
    </source>
</reference>
<evidence type="ECO:0000313" key="2">
    <source>
        <dbReference type="Proteomes" id="UP000567922"/>
    </source>
</evidence>
<organism evidence="1 2">
    <name type="scientific">Hoyosella altamirensis</name>
    <dbReference type="NCBI Taxonomy" id="616997"/>
    <lineage>
        <taxon>Bacteria</taxon>
        <taxon>Bacillati</taxon>
        <taxon>Actinomycetota</taxon>
        <taxon>Actinomycetes</taxon>
        <taxon>Mycobacteriales</taxon>
        <taxon>Hoyosellaceae</taxon>
        <taxon>Hoyosella</taxon>
    </lineage>
</organism>